<sequence length="98" mass="11178">MKELTVPDPTARILYQRLPATRLLRDRHPTAPMRVRLGFVRLAATHLHRAATLLIDWDQAVGNGWPRLQPPSSPLAKTFRRPGARRFAGFPWSSGKWT</sequence>
<dbReference type="RefSeq" id="WP_340522800.1">
    <property type="nucleotide sequence ID" value="NZ_FMSH01000125.1"/>
</dbReference>
<dbReference type="EMBL" id="FMSH01000125">
    <property type="protein sequence ID" value="SCU74893.1"/>
    <property type="molecule type" value="Genomic_DNA"/>
</dbReference>
<gene>
    <name evidence="1" type="ORF">CNECB9_2100003</name>
</gene>
<dbReference type="AlphaFoldDB" id="A0A1K0IC65"/>
<accession>A0A1K0IC65</accession>
<evidence type="ECO:0000313" key="1">
    <source>
        <dbReference type="EMBL" id="SCU74893.1"/>
    </source>
</evidence>
<protein>
    <submittedName>
        <fullName evidence="1">Uncharacterized protein</fullName>
    </submittedName>
</protein>
<name>A0A1K0IC65_CUPNE</name>
<proteinExistence type="predicted"/>
<organism evidence="1">
    <name type="scientific">Cupriavidus necator</name>
    <name type="common">Alcaligenes eutrophus</name>
    <name type="synonym">Ralstonia eutropha</name>
    <dbReference type="NCBI Taxonomy" id="106590"/>
    <lineage>
        <taxon>Bacteria</taxon>
        <taxon>Pseudomonadati</taxon>
        <taxon>Pseudomonadota</taxon>
        <taxon>Betaproteobacteria</taxon>
        <taxon>Burkholderiales</taxon>
        <taxon>Burkholderiaceae</taxon>
        <taxon>Cupriavidus</taxon>
    </lineage>
</organism>
<reference evidence="1" key="1">
    <citation type="submission" date="2016-09" db="EMBL/GenBank/DDBJ databases">
        <authorList>
            <person name="Capua I."/>
            <person name="De Benedictis P."/>
            <person name="Joannis T."/>
            <person name="Lombin L.H."/>
            <person name="Cattoli G."/>
        </authorList>
    </citation>
    <scope>NUCLEOTIDE SEQUENCE</scope>
    <source>
        <strain evidence="1">B9</strain>
    </source>
</reference>